<dbReference type="PROSITE" id="PS01231">
    <property type="entry name" value="TRMA_2"/>
    <property type="match status" value="1"/>
</dbReference>
<proteinExistence type="inferred from homology"/>
<dbReference type="InterPro" id="IPR030391">
    <property type="entry name" value="MeTrfase_TrmA_CS"/>
</dbReference>
<dbReference type="CDD" id="cd02440">
    <property type="entry name" value="AdoMet_MTases"/>
    <property type="match status" value="1"/>
</dbReference>
<keyword evidence="3 4" id="KW-0949">S-adenosyl-L-methionine</keyword>
<dbReference type="NCBIfam" id="TIGR00479">
    <property type="entry name" value="rumA"/>
    <property type="match status" value="1"/>
</dbReference>
<dbReference type="PROSITE" id="PS01230">
    <property type="entry name" value="TRMA_1"/>
    <property type="match status" value="1"/>
</dbReference>
<feature type="binding site" evidence="4">
    <location>
        <position position="276"/>
    </location>
    <ligand>
        <name>S-adenosyl-L-methionine</name>
        <dbReference type="ChEBI" id="CHEBI:59789"/>
    </ligand>
</feature>
<dbReference type="EMBL" id="VUNQ01000050">
    <property type="protein sequence ID" value="MSU02987.1"/>
    <property type="molecule type" value="Genomic_DNA"/>
</dbReference>
<feature type="binding site" evidence="4">
    <location>
        <position position="305"/>
    </location>
    <ligand>
        <name>S-adenosyl-L-methionine</name>
        <dbReference type="ChEBI" id="CHEBI:59789"/>
    </ligand>
</feature>
<evidence type="ECO:0000256" key="1">
    <source>
        <dbReference type="ARBA" id="ARBA00022603"/>
    </source>
</evidence>
<dbReference type="Proteomes" id="UP000469523">
    <property type="component" value="Unassembled WGS sequence"/>
</dbReference>
<evidence type="ECO:0000256" key="5">
    <source>
        <dbReference type="PROSITE-ProRule" id="PRU10015"/>
    </source>
</evidence>
<protein>
    <submittedName>
        <fullName evidence="6">23S rRNA (Uracil(1939)-C(5))-methyltransferase RlmD</fullName>
        <ecNumber evidence="6">2.1.1.190</ecNumber>
    </submittedName>
</protein>
<gene>
    <name evidence="6" type="primary">rlmD</name>
    <name evidence="6" type="ORF">FYJ83_16105</name>
</gene>
<sequence>MKKELLKVKCIGINEDGKGIVSINGKEYYLPNLIEGEMATVEISQNKGVTTAKLIKIEEESKDRVKPKCPYYSKCGGCQIQHLSYEGQSRFKQRNVEELLGSFCKVNDILVMKDPYNYRNKIHSTFSYNKKREIISGIYEENTHDVINIDRCMIQDNKADEIIETIKGLMKSFKMKPYDEDTRDGFLRHVLIKRGFATNEVMVVLVVSTKIFPGKNNYIKALRKKHPEISTIIMNINNRNTSVVLGNEEIVIYGKGYIEDILCGIRFQISAKSFYQVNPIQTEVLYNKAIEMAKFKGNETVLDAYCGIGTIGLIVSKKVKNVIGVELNKDAVKDAIKNAKQNNIKNVYFYNDDAGNFMVKLANENKNVDVVIMDPPRAGSDERFLSSLVKLSPEKIVYISCNPITQERDLRYLVRYGYKATEIQPVDMFPHTGHIECVVGIQKT</sequence>
<dbReference type="FunFam" id="3.40.50.150:FF:000009">
    <property type="entry name" value="23S rRNA (Uracil(1939)-C(5))-methyltransferase RlmD"/>
    <property type="match status" value="1"/>
</dbReference>
<dbReference type="GO" id="GO:0070041">
    <property type="term" value="F:rRNA (uridine-C5-)-methyltransferase activity"/>
    <property type="evidence" value="ECO:0007669"/>
    <property type="project" value="TreeGrafter"/>
</dbReference>
<accession>A0A6N7XYT5</accession>
<dbReference type="Gene3D" id="3.40.50.150">
    <property type="entry name" value="Vaccinia Virus protein VP39"/>
    <property type="match status" value="1"/>
</dbReference>
<feature type="binding site" evidence="4">
    <location>
        <position position="374"/>
    </location>
    <ligand>
        <name>S-adenosyl-L-methionine</name>
        <dbReference type="ChEBI" id="CHEBI:59789"/>
    </ligand>
</feature>
<evidence type="ECO:0000313" key="7">
    <source>
        <dbReference type="Proteomes" id="UP000469523"/>
    </source>
</evidence>
<dbReference type="RefSeq" id="WP_154442341.1">
    <property type="nucleotide sequence ID" value="NZ_VUNQ01000050.1"/>
</dbReference>
<evidence type="ECO:0000256" key="4">
    <source>
        <dbReference type="PROSITE-ProRule" id="PRU01024"/>
    </source>
</evidence>
<keyword evidence="2 4" id="KW-0808">Transferase</keyword>
<dbReference type="InterPro" id="IPR012340">
    <property type="entry name" value="NA-bd_OB-fold"/>
</dbReference>
<dbReference type="SUPFAM" id="SSF53335">
    <property type="entry name" value="S-adenosyl-L-methionine-dependent methyltransferases"/>
    <property type="match status" value="1"/>
</dbReference>
<dbReference type="EC" id="2.1.1.190" evidence="6"/>
<dbReference type="PROSITE" id="PS51687">
    <property type="entry name" value="SAM_MT_RNA_M5U"/>
    <property type="match status" value="1"/>
</dbReference>
<evidence type="ECO:0000313" key="6">
    <source>
        <dbReference type="EMBL" id="MSU02987.1"/>
    </source>
</evidence>
<dbReference type="InterPro" id="IPR029063">
    <property type="entry name" value="SAM-dependent_MTases_sf"/>
</dbReference>
<evidence type="ECO:0000256" key="3">
    <source>
        <dbReference type="ARBA" id="ARBA00022691"/>
    </source>
</evidence>
<keyword evidence="7" id="KW-1185">Reference proteome</keyword>
<dbReference type="FunFam" id="2.40.50.1070:FF:000003">
    <property type="entry name" value="23S rRNA (Uracil-5-)-methyltransferase RumA"/>
    <property type="match status" value="1"/>
</dbReference>
<dbReference type="InterPro" id="IPR010280">
    <property type="entry name" value="U5_MeTrfase_fam"/>
</dbReference>
<dbReference type="AlphaFoldDB" id="A0A6N7XYT5"/>
<comment type="caution">
    <text evidence="6">The sequence shown here is derived from an EMBL/GenBank/DDBJ whole genome shotgun (WGS) entry which is preliminary data.</text>
</comment>
<comment type="similarity">
    <text evidence="4">Belongs to the class I-like SAM-binding methyltransferase superfamily. RNA M5U methyltransferase family.</text>
</comment>
<feature type="binding site" evidence="4">
    <location>
        <position position="326"/>
    </location>
    <ligand>
        <name>S-adenosyl-L-methionine</name>
        <dbReference type="ChEBI" id="CHEBI:59789"/>
    </ligand>
</feature>
<dbReference type="GO" id="GO:0070475">
    <property type="term" value="P:rRNA base methylation"/>
    <property type="evidence" value="ECO:0007669"/>
    <property type="project" value="TreeGrafter"/>
</dbReference>
<dbReference type="PANTHER" id="PTHR11061">
    <property type="entry name" value="RNA M5U METHYLTRANSFERASE"/>
    <property type="match status" value="1"/>
</dbReference>
<keyword evidence="1 4" id="KW-0489">Methyltransferase</keyword>
<organism evidence="6 7">
    <name type="scientific">Tissierella pigra</name>
    <dbReference type="NCBI Taxonomy" id="2607614"/>
    <lineage>
        <taxon>Bacteria</taxon>
        <taxon>Bacillati</taxon>
        <taxon>Bacillota</taxon>
        <taxon>Tissierellia</taxon>
        <taxon>Tissierellales</taxon>
        <taxon>Tissierellaceae</taxon>
        <taxon>Tissierella</taxon>
    </lineage>
</organism>
<dbReference type="Gene3D" id="2.40.50.140">
    <property type="entry name" value="Nucleic acid-binding proteins"/>
    <property type="match status" value="1"/>
</dbReference>
<feature type="active site" description="Nucleophile" evidence="4">
    <location>
        <position position="401"/>
    </location>
</feature>
<feature type="active site" evidence="5">
    <location>
        <position position="401"/>
    </location>
</feature>
<dbReference type="InterPro" id="IPR030390">
    <property type="entry name" value="MeTrfase_TrmA_AS"/>
</dbReference>
<reference evidence="6 7" key="1">
    <citation type="submission" date="2019-09" db="EMBL/GenBank/DDBJ databases">
        <title>In-depth cultivation of the pig gut microbiome towards novel bacterial diversity and tailored functional studies.</title>
        <authorList>
            <person name="Wylensek D."/>
            <person name="Hitch T.C.A."/>
            <person name="Clavel T."/>
        </authorList>
    </citation>
    <scope>NUCLEOTIDE SEQUENCE [LARGE SCALE GENOMIC DNA]</scope>
    <source>
        <strain evidence="6 7">WCA3-693-APC-4?</strain>
    </source>
</reference>
<name>A0A6N7XYT5_9FIRM</name>
<dbReference type="PANTHER" id="PTHR11061:SF30">
    <property type="entry name" value="TRNA (URACIL(54)-C(5))-METHYLTRANSFERASE"/>
    <property type="match status" value="1"/>
</dbReference>
<dbReference type="Gene3D" id="2.40.50.1070">
    <property type="match status" value="1"/>
</dbReference>
<dbReference type="Pfam" id="PF05958">
    <property type="entry name" value="tRNA_U5-meth_tr"/>
    <property type="match status" value="1"/>
</dbReference>
<evidence type="ECO:0000256" key="2">
    <source>
        <dbReference type="ARBA" id="ARBA00022679"/>
    </source>
</evidence>